<organism evidence="1">
    <name type="scientific">Anguilla anguilla</name>
    <name type="common">European freshwater eel</name>
    <name type="synonym">Muraena anguilla</name>
    <dbReference type="NCBI Taxonomy" id="7936"/>
    <lineage>
        <taxon>Eukaryota</taxon>
        <taxon>Metazoa</taxon>
        <taxon>Chordata</taxon>
        <taxon>Craniata</taxon>
        <taxon>Vertebrata</taxon>
        <taxon>Euteleostomi</taxon>
        <taxon>Actinopterygii</taxon>
        <taxon>Neopterygii</taxon>
        <taxon>Teleostei</taxon>
        <taxon>Anguilliformes</taxon>
        <taxon>Anguillidae</taxon>
        <taxon>Anguilla</taxon>
    </lineage>
</organism>
<dbReference type="AlphaFoldDB" id="A0A0E9SKI0"/>
<evidence type="ECO:0000313" key="1">
    <source>
        <dbReference type="EMBL" id="JAH41722.1"/>
    </source>
</evidence>
<dbReference type="EMBL" id="GBXM01066855">
    <property type="protein sequence ID" value="JAH41722.1"/>
    <property type="molecule type" value="Transcribed_RNA"/>
</dbReference>
<reference evidence="1" key="2">
    <citation type="journal article" date="2015" name="Fish Shellfish Immunol.">
        <title>Early steps in the European eel (Anguilla anguilla)-Vibrio vulnificus interaction in the gills: Role of the RtxA13 toxin.</title>
        <authorList>
            <person name="Callol A."/>
            <person name="Pajuelo D."/>
            <person name="Ebbesson L."/>
            <person name="Teles M."/>
            <person name="MacKenzie S."/>
            <person name="Amaro C."/>
        </authorList>
    </citation>
    <scope>NUCLEOTIDE SEQUENCE</scope>
</reference>
<protein>
    <submittedName>
        <fullName evidence="1">Uncharacterized protein</fullName>
    </submittedName>
</protein>
<accession>A0A0E9SKI0</accession>
<name>A0A0E9SKI0_ANGAN</name>
<sequence length="47" mass="5152">MKNDGMACHRPVVAPEFCFFKSSTGKPVPGGGNIFRVKTSCQYNEQS</sequence>
<proteinExistence type="predicted"/>
<reference evidence="1" key="1">
    <citation type="submission" date="2014-11" db="EMBL/GenBank/DDBJ databases">
        <authorList>
            <person name="Amaro Gonzalez C."/>
        </authorList>
    </citation>
    <scope>NUCLEOTIDE SEQUENCE</scope>
</reference>